<gene>
    <name evidence="4" type="ORF">L195_g051663</name>
</gene>
<evidence type="ECO:0000256" key="1">
    <source>
        <dbReference type="ARBA" id="ARBA00022884"/>
    </source>
</evidence>
<dbReference type="PANTHER" id="PTHR48025:SF14">
    <property type="entry name" value="NUCLEOTIDE-BINDING ALPHA-BETA PLAIT DOMAIN-CONTAINING PROTEIN-RELATED"/>
    <property type="match status" value="1"/>
</dbReference>
<reference evidence="4 5" key="1">
    <citation type="journal article" date="2014" name="Am. J. Bot.">
        <title>Genome assembly and annotation for red clover (Trifolium pratense; Fabaceae).</title>
        <authorList>
            <person name="Istvanek J."/>
            <person name="Jaros M."/>
            <person name="Krenek A."/>
            <person name="Repkova J."/>
        </authorList>
    </citation>
    <scope>NUCLEOTIDE SEQUENCE [LARGE SCALE GENOMIC DNA]</scope>
    <source>
        <strain evidence="5">cv. Tatra</strain>
        <tissue evidence="4">Young leaves</tissue>
    </source>
</reference>
<dbReference type="SUPFAM" id="SSF54928">
    <property type="entry name" value="RNA-binding domain, RBD"/>
    <property type="match status" value="1"/>
</dbReference>
<dbReference type="ExpressionAtlas" id="A0A2K3K110">
    <property type="expression patterns" value="baseline"/>
</dbReference>
<keyword evidence="1" id="KW-0694">RNA-binding</keyword>
<evidence type="ECO:0000256" key="2">
    <source>
        <dbReference type="SAM" id="MobiDB-lite"/>
    </source>
</evidence>
<dbReference type="AlphaFoldDB" id="A0A2K3K110"/>
<sequence>MSITSFKSLTMAESCLLSQPSLFYTKTKSSFISNSAKSFKIQNPTYNSSRFSQSISLTVSNRRTRDSSLVTFVAQTSDWTQEEKEDGAWENQGETAWVGETETAESDGDVGRFEESSEDLKIFVGNLPFDVDSDKLAELFEQAGTVEVAE</sequence>
<proteinExistence type="predicted"/>
<dbReference type="GO" id="GO:1901259">
    <property type="term" value="P:chloroplast rRNA processing"/>
    <property type="evidence" value="ECO:0007669"/>
    <property type="project" value="TreeGrafter"/>
</dbReference>
<dbReference type="STRING" id="57577.A0A2K3K110"/>
<dbReference type="InterPro" id="IPR035979">
    <property type="entry name" value="RBD_domain_sf"/>
</dbReference>
<feature type="non-terminal residue" evidence="4">
    <location>
        <position position="150"/>
    </location>
</feature>
<dbReference type="GO" id="GO:0009535">
    <property type="term" value="C:chloroplast thylakoid membrane"/>
    <property type="evidence" value="ECO:0007669"/>
    <property type="project" value="TreeGrafter"/>
</dbReference>
<reference evidence="4 5" key="2">
    <citation type="journal article" date="2017" name="Front. Plant Sci.">
        <title>Gene Classification and Mining of Molecular Markers Useful in Red Clover (Trifolium pratense) Breeding.</title>
        <authorList>
            <person name="Istvanek J."/>
            <person name="Dluhosova J."/>
            <person name="Dluhos P."/>
            <person name="Patkova L."/>
            <person name="Nedelnik J."/>
            <person name="Repkova J."/>
        </authorList>
    </citation>
    <scope>NUCLEOTIDE SEQUENCE [LARGE SCALE GENOMIC DNA]</scope>
    <source>
        <strain evidence="5">cv. Tatra</strain>
        <tissue evidence="4">Young leaves</tissue>
    </source>
</reference>
<dbReference type="Pfam" id="PF00076">
    <property type="entry name" value="RRM_1"/>
    <property type="match status" value="1"/>
</dbReference>
<dbReference type="GO" id="GO:1990904">
    <property type="term" value="C:ribonucleoprotein complex"/>
    <property type="evidence" value="ECO:0007669"/>
    <property type="project" value="UniProtKB-KW"/>
</dbReference>
<accession>A0A2K3K110</accession>
<dbReference type="InterPro" id="IPR050502">
    <property type="entry name" value="Euk_RNA-bind_prot"/>
</dbReference>
<dbReference type="Gene3D" id="3.30.70.330">
    <property type="match status" value="1"/>
</dbReference>
<evidence type="ECO:0000313" key="5">
    <source>
        <dbReference type="Proteomes" id="UP000236291"/>
    </source>
</evidence>
<protein>
    <submittedName>
        <fullName evidence="4">Ribonucleoprotein chloroplastic-like</fullName>
    </submittedName>
</protein>
<feature type="domain" description="RRM" evidence="3">
    <location>
        <begin position="122"/>
        <end position="147"/>
    </location>
</feature>
<dbReference type="InterPro" id="IPR012677">
    <property type="entry name" value="Nucleotide-bd_a/b_plait_sf"/>
</dbReference>
<dbReference type="PANTHER" id="PTHR48025">
    <property type="entry name" value="OS02G0815200 PROTEIN"/>
    <property type="match status" value="1"/>
</dbReference>
<evidence type="ECO:0000259" key="3">
    <source>
        <dbReference type="Pfam" id="PF00076"/>
    </source>
</evidence>
<keyword evidence="4" id="KW-0687">Ribonucleoprotein</keyword>
<evidence type="ECO:0000313" key="4">
    <source>
        <dbReference type="EMBL" id="PNX59920.1"/>
    </source>
</evidence>
<dbReference type="InterPro" id="IPR000504">
    <property type="entry name" value="RRM_dom"/>
</dbReference>
<dbReference type="Proteomes" id="UP000236291">
    <property type="component" value="Unassembled WGS sequence"/>
</dbReference>
<organism evidence="4 5">
    <name type="scientific">Trifolium pratense</name>
    <name type="common">Red clover</name>
    <dbReference type="NCBI Taxonomy" id="57577"/>
    <lineage>
        <taxon>Eukaryota</taxon>
        <taxon>Viridiplantae</taxon>
        <taxon>Streptophyta</taxon>
        <taxon>Embryophyta</taxon>
        <taxon>Tracheophyta</taxon>
        <taxon>Spermatophyta</taxon>
        <taxon>Magnoliopsida</taxon>
        <taxon>eudicotyledons</taxon>
        <taxon>Gunneridae</taxon>
        <taxon>Pentapetalae</taxon>
        <taxon>rosids</taxon>
        <taxon>fabids</taxon>
        <taxon>Fabales</taxon>
        <taxon>Fabaceae</taxon>
        <taxon>Papilionoideae</taxon>
        <taxon>50 kb inversion clade</taxon>
        <taxon>NPAAA clade</taxon>
        <taxon>Hologalegina</taxon>
        <taxon>IRL clade</taxon>
        <taxon>Trifolieae</taxon>
        <taxon>Trifolium</taxon>
    </lineage>
</organism>
<name>A0A2K3K110_TRIPR</name>
<dbReference type="GO" id="GO:0003729">
    <property type="term" value="F:mRNA binding"/>
    <property type="evidence" value="ECO:0007669"/>
    <property type="project" value="TreeGrafter"/>
</dbReference>
<dbReference type="EMBL" id="ASHM01081673">
    <property type="protein sequence ID" value="PNX59920.1"/>
    <property type="molecule type" value="Genomic_DNA"/>
</dbReference>
<feature type="region of interest" description="Disordered" evidence="2">
    <location>
        <begin position="78"/>
        <end position="111"/>
    </location>
</feature>
<comment type="caution">
    <text evidence="4">The sequence shown here is derived from an EMBL/GenBank/DDBJ whole genome shotgun (WGS) entry which is preliminary data.</text>
</comment>